<protein>
    <recommendedName>
        <fullName evidence="3">Cyclin-dependent kinase inhibitor domain-containing protein</fullName>
    </recommendedName>
</protein>
<dbReference type="GeneID" id="123017180"/>
<dbReference type="GO" id="GO:0007346">
    <property type="term" value="P:regulation of mitotic cell cycle"/>
    <property type="evidence" value="ECO:0007669"/>
    <property type="project" value="InterPro"/>
</dbReference>
<evidence type="ECO:0000259" key="3">
    <source>
        <dbReference type="Pfam" id="PF02234"/>
    </source>
</evidence>
<reference evidence="4" key="2">
    <citation type="submission" date="2025-09" db="UniProtKB">
        <authorList>
            <consortium name="Ensembl"/>
        </authorList>
    </citation>
    <scope>IDENTIFICATION</scope>
</reference>
<dbReference type="Pfam" id="PF02234">
    <property type="entry name" value="CDI"/>
    <property type="match status" value="1"/>
</dbReference>
<dbReference type="GO" id="GO:0005634">
    <property type="term" value="C:nucleus"/>
    <property type="evidence" value="ECO:0007669"/>
    <property type="project" value="InterPro"/>
</dbReference>
<dbReference type="InterPro" id="IPR029841">
    <property type="entry name" value="CDKN1A"/>
</dbReference>
<reference evidence="4" key="1">
    <citation type="submission" date="2025-08" db="UniProtKB">
        <authorList>
            <consortium name="Ensembl"/>
        </authorList>
    </citation>
    <scope>IDENTIFICATION</scope>
</reference>
<dbReference type="Ensembl" id="ENSVKKT00000011443.1">
    <property type="protein sequence ID" value="ENSVKKP00000011177.1"/>
    <property type="gene ID" value="ENSVKKG00000007815.1"/>
</dbReference>
<dbReference type="AlphaFoldDB" id="A0A8D2JJ22"/>
<dbReference type="GO" id="GO:0004861">
    <property type="term" value="F:cyclin-dependent protein serine/threonine kinase inhibitor activity"/>
    <property type="evidence" value="ECO:0007669"/>
    <property type="project" value="InterPro"/>
</dbReference>
<proteinExistence type="inferred from homology"/>
<evidence type="ECO:0000313" key="5">
    <source>
        <dbReference type="Proteomes" id="UP000694545"/>
    </source>
</evidence>
<sequence>MVTTAGELSYPEVEAMTAPLKLEVGYCFHKNNRWKGETMELGSIKANHARRNLFGPVDHDHLQQDFQNIMYTCMERAKQRWNFDFLEEIPTEGFLQWEELQSHEVPTFYHTCMIGDVCKPLQSMNRVVTKESKPHHIGSVLEKHMPAQKLTGRKTLAGKKQRQTSLTDYYPPKKQIRMDMRTPVKKLAF</sequence>
<dbReference type="Gene3D" id="4.10.365.10">
    <property type="entry name" value="p27"/>
    <property type="match status" value="1"/>
</dbReference>
<keyword evidence="5" id="KW-1185">Reference proteome</keyword>
<organism evidence="4 5">
    <name type="scientific">Varanus komodoensis</name>
    <name type="common">Komodo dragon</name>
    <dbReference type="NCBI Taxonomy" id="61221"/>
    <lineage>
        <taxon>Eukaryota</taxon>
        <taxon>Metazoa</taxon>
        <taxon>Chordata</taxon>
        <taxon>Craniata</taxon>
        <taxon>Vertebrata</taxon>
        <taxon>Euteleostomi</taxon>
        <taxon>Lepidosauria</taxon>
        <taxon>Squamata</taxon>
        <taxon>Bifurcata</taxon>
        <taxon>Unidentata</taxon>
        <taxon>Episquamata</taxon>
        <taxon>Toxicofera</taxon>
        <taxon>Anguimorpha</taxon>
        <taxon>Paleoanguimorpha</taxon>
        <taxon>Varanoidea</taxon>
        <taxon>Varanidae</taxon>
        <taxon>Varanus</taxon>
    </lineage>
</organism>
<dbReference type="OrthoDB" id="6373236at2759"/>
<gene>
    <name evidence="4" type="primary">LOC123017180</name>
</gene>
<dbReference type="GO" id="GO:0072331">
    <property type="term" value="P:signal transduction by p53 class mediator"/>
    <property type="evidence" value="ECO:0007669"/>
    <property type="project" value="InterPro"/>
</dbReference>
<dbReference type="InterPro" id="IPR003175">
    <property type="entry name" value="CDI_dom"/>
</dbReference>
<dbReference type="RefSeq" id="XP_044274278.1">
    <property type="nucleotide sequence ID" value="XM_044418343.1"/>
</dbReference>
<dbReference type="InterPro" id="IPR044898">
    <property type="entry name" value="CDI_dom_sf"/>
</dbReference>
<evidence type="ECO:0000256" key="1">
    <source>
        <dbReference type="ARBA" id="ARBA00006726"/>
    </source>
</evidence>
<dbReference type="PANTHER" id="PTHR46778:SF2">
    <property type="entry name" value="CYCLIN-DEPENDENT KINASE INHIBITOR DOMAIN-CONTAINING PROTEIN"/>
    <property type="match status" value="1"/>
</dbReference>
<dbReference type="OMA" id="NFDFFQE"/>
<evidence type="ECO:0000313" key="4">
    <source>
        <dbReference type="Ensembl" id="ENSVKKP00000011177.1"/>
    </source>
</evidence>
<accession>A0A8D2JJ22</accession>
<dbReference type="Proteomes" id="UP000694545">
    <property type="component" value="Unplaced"/>
</dbReference>
<feature type="domain" description="Cyclin-dependent kinase inhibitor" evidence="3">
    <location>
        <begin position="52"/>
        <end position="100"/>
    </location>
</feature>
<dbReference type="KEGG" id="vko:123017180"/>
<name>A0A8D2JJ22_VARKO</name>
<keyword evidence="2" id="KW-0649">Protein kinase inhibitor</keyword>
<comment type="similarity">
    <text evidence="1">Belongs to the CDI family.</text>
</comment>
<evidence type="ECO:0000256" key="2">
    <source>
        <dbReference type="ARBA" id="ARBA00023013"/>
    </source>
</evidence>
<dbReference type="PANTHER" id="PTHR46778">
    <property type="entry name" value="CYCLIN-DEPENDENT KINASE INHIBITOR 1-RELATED"/>
    <property type="match status" value="1"/>
</dbReference>